<gene>
    <name evidence="2" type="ORF">SMAX5B_006842</name>
</gene>
<feature type="compositionally biased region" description="Polar residues" evidence="1">
    <location>
        <begin position="318"/>
        <end position="333"/>
    </location>
</feature>
<dbReference type="STRING" id="52904.ENSSMAP00000025840"/>
<organism evidence="2 3">
    <name type="scientific">Scophthalmus maximus</name>
    <name type="common">Turbot</name>
    <name type="synonym">Psetta maxima</name>
    <dbReference type="NCBI Taxonomy" id="52904"/>
    <lineage>
        <taxon>Eukaryota</taxon>
        <taxon>Metazoa</taxon>
        <taxon>Chordata</taxon>
        <taxon>Craniata</taxon>
        <taxon>Vertebrata</taxon>
        <taxon>Euteleostomi</taxon>
        <taxon>Actinopterygii</taxon>
        <taxon>Neopterygii</taxon>
        <taxon>Teleostei</taxon>
        <taxon>Neoteleostei</taxon>
        <taxon>Acanthomorphata</taxon>
        <taxon>Carangaria</taxon>
        <taxon>Pleuronectiformes</taxon>
        <taxon>Pleuronectoidei</taxon>
        <taxon>Scophthalmidae</taxon>
        <taxon>Scophthalmus</taxon>
    </lineage>
</organism>
<feature type="compositionally biased region" description="Basic residues" evidence="1">
    <location>
        <begin position="283"/>
        <end position="295"/>
    </location>
</feature>
<feature type="compositionally biased region" description="Low complexity" evidence="1">
    <location>
        <begin position="425"/>
        <end position="439"/>
    </location>
</feature>
<feature type="compositionally biased region" description="Basic and acidic residues" evidence="1">
    <location>
        <begin position="41"/>
        <end position="62"/>
    </location>
</feature>
<sequence length="452" mass="50363">MSDGLLGPNGDLIPSGRQLPRTPPLMDVTRHLDFCNDDDPNEGREQPKPSVEAEERDADKRRTFVFHTPETKTVCLEDSSEPTFSDSMLKGMKGYQLTAGDLDFLQKMKEAKLSRELQGDLEEGQRSLKKEKMALELARASRDKAQAERDKFPSCEEFTEWATLVLNVTSPLIDLAGLDTKTLLAMVTEAKIQRAMDEKRIELAPMEKMVADKRKEEAKERGRLEKQIATEQLKIQGMMNQISDLTSELAQQEEAYNVCQMLLKTRKDIKEEAGAGASSEKLHMKHGRQERKKKEKLQDKTNHSKLTRSKRAEGKIDNQANVKETHPNKSTNETLQTSATKQAKQTAEAATDKLAKSVKAARGPLKRVEEQEPKSQESVQAGRGRRKTPCSTQAAAPQPTNPTKAKAGEDLSTSQQFTPSRSRGKAAAAQRDAGVQAQGSGLRRSKRIASRR</sequence>
<feature type="compositionally biased region" description="Low complexity" evidence="1">
    <location>
        <begin position="334"/>
        <end position="349"/>
    </location>
</feature>
<feature type="compositionally biased region" description="Basic and acidic residues" evidence="1">
    <location>
        <begin position="366"/>
        <end position="375"/>
    </location>
</feature>
<evidence type="ECO:0000313" key="3">
    <source>
        <dbReference type="Proteomes" id="UP000246464"/>
    </source>
</evidence>
<proteinExistence type="predicted"/>
<feature type="compositionally biased region" description="Polar residues" evidence="1">
    <location>
        <begin position="411"/>
        <end position="421"/>
    </location>
</feature>
<name>A0A2U9AWQ0_SCOMX</name>
<keyword evidence="3" id="KW-1185">Reference proteome</keyword>
<feature type="region of interest" description="Disordered" evidence="1">
    <location>
        <begin position="272"/>
        <end position="452"/>
    </location>
</feature>
<dbReference type="Proteomes" id="UP000246464">
    <property type="component" value="Chromosome 1"/>
</dbReference>
<dbReference type="OMA" id="CENMEAG"/>
<dbReference type="AlphaFoldDB" id="A0A2U9AWQ0"/>
<protein>
    <submittedName>
        <fullName evidence="2">Uncharacterized protein</fullName>
    </submittedName>
</protein>
<dbReference type="EMBL" id="CP026243">
    <property type="protein sequence ID" value="AWO96056.1"/>
    <property type="molecule type" value="Genomic_DNA"/>
</dbReference>
<feature type="region of interest" description="Disordered" evidence="1">
    <location>
        <begin position="1"/>
        <end position="64"/>
    </location>
</feature>
<accession>A0A2U9AWQ0</accession>
<evidence type="ECO:0000256" key="1">
    <source>
        <dbReference type="SAM" id="MobiDB-lite"/>
    </source>
</evidence>
<feature type="compositionally biased region" description="Basic residues" evidence="1">
    <location>
        <begin position="443"/>
        <end position="452"/>
    </location>
</feature>
<reference evidence="2 3" key="1">
    <citation type="submission" date="2017-12" db="EMBL/GenBank/DDBJ databases">
        <title>Integrating genomic resources of turbot (Scophthalmus maximus) in depth evaluation of genetic and physical mapping variation across individuals.</title>
        <authorList>
            <person name="Martinez P."/>
        </authorList>
    </citation>
    <scope>NUCLEOTIDE SEQUENCE [LARGE SCALE GENOMIC DNA]</scope>
</reference>
<evidence type="ECO:0000313" key="2">
    <source>
        <dbReference type="EMBL" id="AWO96056.1"/>
    </source>
</evidence>